<evidence type="ECO:0000256" key="6">
    <source>
        <dbReference type="ARBA" id="ARBA00023136"/>
    </source>
</evidence>
<feature type="transmembrane region" description="Helical" evidence="7">
    <location>
        <begin position="178"/>
        <end position="200"/>
    </location>
</feature>
<evidence type="ECO:0000313" key="10">
    <source>
        <dbReference type="Proteomes" id="UP000009131"/>
    </source>
</evidence>
<evidence type="ECO:0000256" key="4">
    <source>
        <dbReference type="ARBA" id="ARBA00022692"/>
    </source>
</evidence>
<feature type="transmembrane region" description="Helical" evidence="7">
    <location>
        <begin position="412"/>
        <end position="436"/>
    </location>
</feature>
<sequence length="483" mass="51354">MSYGATSPAKTELNQAEVPAIPPYKRWLFARQAKRSPPRCLEFRASVPFVGFAVFFGLLTDLAIYGLVVPIVPFRLRDLGYEDVASLTGWLVAAYAGGMIISSPPVAYVGELTPSRQWPLICSLGFMACSLVLFMLARSYWLLVLARVLQGCSGSGLWILSLPLIIDTCPEAKLGTTLGYVMLGLTVGSVIGPVLGGVLYTNLGYYAPFIFAIILVLIDLTLRCALIEKRDANRWRLYIDAHRGELEVGGTPTHDNSAEGLEKGDATLPTIVSVSPGKAALGLLTSKRAMTLVAVTVWLGILTGGLFDAAQTLLLNHRYGLNSQGAGLVFIAVIAPGLVTGPLSGVLTDRYGPRWPLILGYLGAVPWIAVLAVHTISLATFIIMLVLAGAGLGLGVSPLSLDFGLCVLDIPGAGYAHVYGLFNIAFALGTLIGPILAGQLLQHLQIELGFDAMVIITCGLFCLLLPCAYLYIGTGNTKSSNAR</sequence>
<dbReference type="AlphaFoldDB" id="G7E899"/>
<comment type="subcellular location">
    <subcellularLocation>
        <location evidence="1">Membrane</location>
        <topology evidence="1">Multi-pass membrane protein</topology>
    </subcellularLocation>
</comment>
<comment type="caution">
    <text evidence="9">The sequence shown here is derived from an EMBL/GenBank/DDBJ whole genome shotgun (WGS) entry which is preliminary data.</text>
</comment>
<dbReference type="GO" id="GO:0016020">
    <property type="term" value="C:membrane"/>
    <property type="evidence" value="ECO:0007669"/>
    <property type="project" value="UniProtKB-SubCell"/>
</dbReference>
<dbReference type="PANTHER" id="PTHR23506:SF23">
    <property type="entry name" value="GH10249P"/>
    <property type="match status" value="1"/>
</dbReference>
<keyword evidence="5 7" id="KW-1133">Transmembrane helix</keyword>
<dbReference type="OMA" id="GESYWML"/>
<feature type="transmembrane region" description="Helical" evidence="7">
    <location>
        <begin position="327"/>
        <end position="347"/>
    </location>
</feature>
<dbReference type="InterPro" id="IPR036259">
    <property type="entry name" value="MFS_trans_sf"/>
</dbReference>
<feature type="transmembrane region" description="Helical" evidence="7">
    <location>
        <begin position="448"/>
        <end position="472"/>
    </location>
</feature>
<organism evidence="9 10">
    <name type="scientific">Mixia osmundae (strain CBS 9802 / IAM 14324 / JCM 22182 / KY 12970)</name>
    <dbReference type="NCBI Taxonomy" id="764103"/>
    <lineage>
        <taxon>Eukaryota</taxon>
        <taxon>Fungi</taxon>
        <taxon>Dikarya</taxon>
        <taxon>Basidiomycota</taxon>
        <taxon>Pucciniomycotina</taxon>
        <taxon>Mixiomycetes</taxon>
        <taxon>Mixiales</taxon>
        <taxon>Mixiaceae</taxon>
        <taxon>Mixia</taxon>
    </lineage>
</organism>
<evidence type="ECO:0000259" key="8">
    <source>
        <dbReference type="PROSITE" id="PS50850"/>
    </source>
</evidence>
<dbReference type="InterPro" id="IPR020846">
    <property type="entry name" value="MFS_dom"/>
</dbReference>
<dbReference type="SUPFAM" id="SSF103473">
    <property type="entry name" value="MFS general substrate transporter"/>
    <property type="match status" value="1"/>
</dbReference>
<feature type="transmembrane region" description="Helical" evidence="7">
    <location>
        <begin position="87"/>
        <end position="108"/>
    </location>
</feature>
<dbReference type="InterPro" id="IPR050930">
    <property type="entry name" value="MFS_Vesicular_Transporter"/>
</dbReference>
<feature type="transmembrane region" description="Helical" evidence="7">
    <location>
        <begin position="148"/>
        <end position="166"/>
    </location>
</feature>
<reference evidence="9 10" key="2">
    <citation type="journal article" date="2012" name="Open Biol.">
        <title>Characteristics of nucleosomes and linker DNA regions on the genome of the basidiomycete Mixia osmundae revealed by mono- and dinucleosome mapping.</title>
        <authorList>
            <person name="Nishida H."/>
            <person name="Kondo S."/>
            <person name="Matsumoto T."/>
            <person name="Suzuki Y."/>
            <person name="Yoshikawa H."/>
            <person name="Taylor T.D."/>
            <person name="Sugiyama J."/>
        </authorList>
    </citation>
    <scope>NUCLEOTIDE SEQUENCE [LARGE SCALE GENOMIC DNA]</scope>
    <source>
        <strain evidence="10">CBS 9802 / IAM 14324 / JCM 22182 / KY 12970</strain>
    </source>
</reference>
<feature type="transmembrane region" description="Helical" evidence="7">
    <location>
        <begin position="359"/>
        <end position="392"/>
    </location>
</feature>
<dbReference type="STRING" id="764103.G7E899"/>
<dbReference type="PROSITE" id="PS50850">
    <property type="entry name" value="MFS"/>
    <property type="match status" value="1"/>
</dbReference>
<protein>
    <recommendedName>
        <fullName evidence="8">Major facilitator superfamily (MFS) profile domain-containing protein</fullName>
    </recommendedName>
</protein>
<reference evidence="9 10" key="1">
    <citation type="journal article" date="2011" name="J. Gen. Appl. Microbiol.">
        <title>Draft genome sequencing of the enigmatic basidiomycete Mixia osmundae.</title>
        <authorList>
            <person name="Nishida H."/>
            <person name="Nagatsuka Y."/>
            <person name="Sugiyama J."/>
        </authorList>
    </citation>
    <scope>NUCLEOTIDE SEQUENCE [LARGE SCALE GENOMIC DNA]</scope>
    <source>
        <strain evidence="10">CBS 9802 / IAM 14324 / JCM 22182 / KY 12970</strain>
    </source>
</reference>
<keyword evidence="6 7" id="KW-0472">Membrane</keyword>
<evidence type="ECO:0000256" key="3">
    <source>
        <dbReference type="ARBA" id="ARBA00022448"/>
    </source>
</evidence>
<dbReference type="eggNOG" id="KOG3764">
    <property type="taxonomic scope" value="Eukaryota"/>
</dbReference>
<dbReference type="PANTHER" id="PTHR23506">
    <property type="entry name" value="GH10249P"/>
    <property type="match status" value="1"/>
</dbReference>
<dbReference type="InParanoid" id="G7E899"/>
<keyword evidence="3" id="KW-0813">Transport</keyword>
<evidence type="ECO:0000313" key="9">
    <source>
        <dbReference type="EMBL" id="GAA99059.1"/>
    </source>
</evidence>
<keyword evidence="10" id="KW-1185">Reference proteome</keyword>
<feature type="transmembrane region" description="Helical" evidence="7">
    <location>
        <begin position="206"/>
        <end position="226"/>
    </location>
</feature>
<dbReference type="Pfam" id="PF07690">
    <property type="entry name" value="MFS_1"/>
    <property type="match status" value="1"/>
</dbReference>
<dbReference type="InterPro" id="IPR011701">
    <property type="entry name" value="MFS"/>
</dbReference>
<dbReference type="InterPro" id="IPR001958">
    <property type="entry name" value="Tet-R_TetA/multi-R_MdtG-like"/>
</dbReference>
<dbReference type="HOGENOM" id="CLU_001265_51_2_1"/>
<dbReference type="GO" id="GO:0022857">
    <property type="term" value="F:transmembrane transporter activity"/>
    <property type="evidence" value="ECO:0007669"/>
    <property type="project" value="InterPro"/>
</dbReference>
<dbReference type="EMBL" id="BABT02000179">
    <property type="protein sequence ID" value="GAA99059.1"/>
    <property type="molecule type" value="Genomic_DNA"/>
</dbReference>
<feature type="transmembrane region" description="Helical" evidence="7">
    <location>
        <begin position="120"/>
        <end position="142"/>
    </location>
</feature>
<dbReference type="OrthoDB" id="440553at2759"/>
<dbReference type="CDD" id="cd17325">
    <property type="entry name" value="MFS_MdtG_SLC18_like"/>
    <property type="match status" value="1"/>
</dbReference>
<feature type="transmembrane region" description="Helical" evidence="7">
    <location>
        <begin position="45"/>
        <end position="67"/>
    </location>
</feature>
<evidence type="ECO:0000256" key="5">
    <source>
        <dbReference type="ARBA" id="ARBA00022989"/>
    </source>
</evidence>
<gene>
    <name evidence="9" type="primary">Mo05748</name>
    <name evidence="9" type="ORF">E5Q_05748</name>
</gene>
<feature type="transmembrane region" description="Helical" evidence="7">
    <location>
        <begin position="289"/>
        <end position="307"/>
    </location>
</feature>
<dbReference type="PRINTS" id="PR01035">
    <property type="entry name" value="TCRTETA"/>
</dbReference>
<feature type="domain" description="Major facilitator superfamily (MFS) profile" evidence="8">
    <location>
        <begin position="50"/>
        <end position="476"/>
    </location>
</feature>
<comment type="similarity">
    <text evidence="2">Belongs to the major facilitator superfamily. Vesicular transporter family.</text>
</comment>
<keyword evidence="4 7" id="KW-0812">Transmembrane</keyword>
<dbReference type="Proteomes" id="UP000009131">
    <property type="component" value="Unassembled WGS sequence"/>
</dbReference>
<accession>G7E899</accession>
<dbReference type="RefSeq" id="XP_014567799.1">
    <property type="nucleotide sequence ID" value="XM_014712313.1"/>
</dbReference>
<dbReference type="Gene3D" id="1.20.1250.20">
    <property type="entry name" value="MFS general substrate transporter like domains"/>
    <property type="match status" value="2"/>
</dbReference>
<evidence type="ECO:0000256" key="2">
    <source>
        <dbReference type="ARBA" id="ARBA00006829"/>
    </source>
</evidence>
<evidence type="ECO:0000256" key="7">
    <source>
        <dbReference type="SAM" id="Phobius"/>
    </source>
</evidence>
<proteinExistence type="inferred from homology"/>
<evidence type="ECO:0000256" key="1">
    <source>
        <dbReference type="ARBA" id="ARBA00004141"/>
    </source>
</evidence>
<name>G7E899_MIXOS</name>